<gene>
    <name evidence="4" type="ORF">PCOR1329_LOCUS67809</name>
</gene>
<evidence type="ECO:0000256" key="2">
    <source>
        <dbReference type="SAM" id="SignalP"/>
    </source>
</evidence>
<evidence type="ECO:0000256" key="1">
    <source>
        <dbReference type="SAM" id="MobiDB-lite"/>
    </source>
</evidence>
<keyword evidence="5" id="KW-1185">Reference proteome</keyword>
<sequence length="344" mass="37712">MVAASSMQKAGVLAGLLPLTGALKVNYGPSEQLNCGGVALNFEDFVQKYERQYSPGSEEYAQRQALFESRVDHITSHNCAEEPWKAQEELQSLRGYKKAYTASAGQGGARGPAAQRGPPGRPVPAQDVLLGPPGRHRHAHGPGLVRQLLGLRLDRGAQRARRDKQQHQQVFRRSDRRLHPEPGEVRRQRGLQGGHGRARLRVRADERPRVGGRLPREAARRAGRVPRRSGGAGRAAEPWRGVEGRDHARRGREARAARRDARRQVHGHGGLDQAAREQGASHGACAGGVRAARGRGGCGPRLELVLPRHPHPEGLRPEERHQPRGGALRLRHDHDLEARGGEVL</sequence>
<dbReference type="Pfam" id="PF08246">
    <property type="entry name" value="Inhibitor_I29"/>
    <property type="match status" value="1"/>
</dbReference>
<organism evidence="4 5">
    <name type="scientific">Prorocentrum cordatum</name>
    <dbReference type="NCBI Taxonomy" id="2364126"/>
    <lineage>
        <taxon>Eukaryota</taxon>
        <taxon>Sar</taxon>
        <taxon>Alveolata</taxon>
        <taxon>Dinophyceae</taxon>
        <taxon>Prorocentrales</taxon>
        <taxon>Prorocentraceae</taxon>
        <taxon>Prorocentrum</taxon>
    </lineage>
</organism>
<name>A0ABN9WM67_9DINO</name>
<feature type="region of interest" description="Disordered" evidence="1">
    <location>
        <begin position="306"/>
        <end position="327"/>
    </location>
</feature>
<keyword evidence="2" id="KW-0732">Signal</keyword>
<protein>
    <recommendedName>
        <fullName evidence="3">Cathepsin propeptide inhibitor domain-containing protein</fullName>
    </recommendedName>
</protein>
<proteinExistence type="predicted"/>
<dbReference type="Gene3D" id="1.10.287.2250">
    <property type="match status" value="1"/>
</dbReference>
<feature type="compositionally biased region" description="Low complexity" evidence="1">
    <location>
        <begin position="111"/>
        <end position="126"/>
    </location>
</feature>
<feature type="compositionally biased region" description="Basic and acidic residues" evidence="1">
    <location>
        <begin position="310"/>
        <end position="322"/>
    </location>
</feature>
<accession>A0ABN9WM67</accession>
<comment type="caution">
    <text evidence="4">The sequence shown here is derived from an EMBL/GenBank/DDBJ whole genome shotgun (WGS) entry which is preliminary data.</text>
</comment>
<dbReference type="Proteomes" id="UP001189429">
    <property type="component" value="Unassembled WGS sequence"/>
</dbReference>
<feature type="chain" id="PRO_5045392191" description="Cathepsin propeptide inhibitor domain-containing protein" evidence="2">
    <location>
        <begin position="23"/>
        <end position="344"/>
    </location>
</feature>
<feature type="non-terminal residue" evidence="4">
    <location>
        <position position="344"/>
    </location>
</feature>
<evidence type="ECO:0000313" key="5">
    <source>
        <dbReference type="Proteomes" id="UP001189429"/>
    </source>
</evidence>
<feature type="compositionally biased region" description="Basic and acidic residues" evidence="1">
    <location>
        <begin position="240"/>
        <end position="263"/>
    </location>
</feature>
<feature type="region of interest" description="Disordered" evidence="1">
    <location>
        <begin position="157"/>
        <end position="279"/>
    </location>
</feature>
<evidence type="ECO:0000313" key="4">
    <source>
        <dbReference type="EMBL" id="CAK0886477.1"/>
    </source>
</evidence>
<feature type="region of interest" description="Disordered" evidence="1">
    <location>
        <begin position="102"/>
        <end position="141"/>
    </location>
</feature>
<evidence type="ECO:0000259" key="3">
    <source>
        <dbReference type="Pfam" id="PF08246"/>
    </source>
</evidence>
<dbReference type="InterPro" id="IPR013201">
    <property type="entry name" value="Prot_inhib_I29"/>
</dbReference>
<feature type="domain" description="Cathepsin propeptide inhibitor" evidence="3">
    <location>
        <begin position="42"/>
        <end position="80"/>
    </location>
</feature>
<feature type="signal peptide" evidence="2">
    <location>
        <begin position="1"/>
        <end position="22"/>
    </location>
</feature>
<feature type="compositionally biased region" description="Basic and acidic residues" evidence="1">
    <location>
        <begin position="202"/>
        <end position="220"/>
    </location>
</feature>
<feature type="compositionally biased region" description="Basic and acidic residues" evidence="1">
    <location>
        <begin position="177"/>
        <end position="187"/>
    </location>
</feature>
<dbReference type="EMBL" id="CAUYUJ010018808">
    <property type="protein sequence ID" value="CAK0886477.1"/>
    <property type="molecule type" value="Genomic_DNA"/>
</dbReference>
<reference evidence="4" key="1">
    <citation type="submission" date="2023-10" db="EMBL/GenBank/DDBJ databases">
        <authorList>
            <person name="Chen Y."/>
            <person name="Shah S."/>
            <person name="Dougan E. K."/>
            <person name="Thang M."/>
            <person name="Chan C."/>
        </authorList>
    </citation>
    <scope>NUCLEOTIDE SEQUENCE [LARGE SCALE GENOMIC DNA]</scope>
</reference>